<keyword evidence="2" id="KW-0805">Transcription regulation</keyword>
<evidence type="ECO:0000256" key="6">
    <source>
        <dbReference type="PROSITE-ProRule" id="PRU00169"/>
    </source>
</evidence>
<evidence type="ECO:0000256" key="4">
    <source>
        <dbReference type="ARBA" id="ARBA00023163"/>
    </source>
</evidence>
<evidence type="ECO:0000313" key="10">
    <source>
        <dbReference type="EMBL" id="QIB69680.1"/>
    </source>
</evidence>
<dbReference type="PROSITE" id="PS50110">
    <property type="entry name" value="RESPONSE_REGULATORY"/>
    <property type="match status" value="1"/>
</dbReference>
<dbReference type="SUPFAM" id="SSF46894">
    <property type="entry name" value="C-terminal effector domain of the bipartite response regulators"/>
    <property type="match status" value="1"/>
</dbReference>
<dbReference type="InterPro" id="IPR001789">
    <property type="entry name" value="Sig_transdc_resp-reg_receiver"/>
</dbReference>
<dbReference type="GO" id="GO:0032993">
    <property type="term" value="C:protein-DNA complex"/>
    <property type="evidence" value="ECO:0007669"/>
    <property type="project" value="TreeGrafter"/>
</dbReference>
<dbReference type="Gene3D" id="3.40.50.2300">
    <property type="match status" value="1"/>
</dbReference>
<dbReference type="Gene3D" id="1.10.10.10">
    <property type="entry name" value="Winged helix-like DNA-binding domain superfamily/Winged helix DNA-binding domain"/>
    <property type="match status" value="1"/>
</dbReference>
<dbReference type="PANTHER" id="PTHR48111">
    <property type="entry name" value="REGULATOR OF RPOS"/>
    <property type="match status" value="1"/>
</dbReference>
<dbReference type="PANTHER" id="PTHR48111:SF73">
    <property type="entry name" value="ALKALINE PHOSPHATASE SYNTHESIS TRANSCRIPTIONAL REGULATORY PROTEIN PHOP"/>
    <property type="match status" value="1"/>
</dbReference>
<dbReference type="Gene3D" id="6.10.250.690">
    <property type="match status" value="1"/>
</dbReference>
<evidence type="ECO:0000256" key="5">
    <source>
        <dbReference type="ARBA" id="ARBA00024867"/>
    </source>
</evidence>
<keyword evidence="4" id="KW-0804">Transcription</keyword>
<dbReference type="InterPro" id="IPR011006">
    <property type="entry name" value="CheY-like_superfamily"/>
</dbReference>
<dbReference type="Proteomes" id="UP000466848">
    <property type="component" value="Chromosome"/>
</dbReference>
<gene>
    <name evidence="10" type="ORF">Ami103574_10260</name>
</gene>
<feature type="DNA-binding region" description="OmpR/PhoB-type" evidence="7">
    <location>
        <begin position="130"/>
        <end position="230"/>
    </location>
</feature>
<keyword evidence="11" id="KW-1185">Reference proteome</keyword>
<evidence type="ECO:0000256" key="2">
    <source>
        <dbReference type="ARBA" id="ARBA00023015"/>
    </source>
</evidence>
<organism evidence="10 11">
    <name type="scientific">Aminipila butyrica</name>
    <dbReference type="NCBI Taxonomy" id="433296"/>
    <lineage>
        <taxon>Bacteria</taxon>
        <taxon>Bacillati</taxon>
        <taxon>Bacillota</taxon>
        <taxon>Clostridia</taxon>
        <taxon>Peptostreptococcales</taxon>
        <taxon>Anaerovoracaceae</taxon>
        <taxon>Aminipila</taxon>
    </lineage>
</organism>
<keyword evidence="3 7" id="KW-0238">DNA-binding</keyword>
<dbReference type="SMART" id="SM00448">
    <property type="entry name" value="REC"/>
    <property type="match status" value="1"/>
</dbReference>
<evidence type="ECO:0000256" key="1">
    <source>
        <dbReference type="ARBA" id="ARBA00018672"/>
    </source>
</evidence>
<dbReference type="Pfam" id="PF00072">
    <property type="entry name" value="Response_reg"/>
    <property type="match status" value="1"/>
</dbReference>
<reference evidence="10 11" key="1">
    <citation type="submission" date="2020-02" db="EMBL/GenBank/DDBJ databases">
        <authorList>
            <person name="Kim Y.B."/>
            <person name="Roh S.W."/>
        </authorList>
    </citation>
    <scope>NUCLEOTIDE SEQUENCE [LARGE SCALE GENOMIC DNA]</scope>
    <source>
        <strain evidence="10 11">DSM 103574</strain>
    </source>
</reference>
<feature type="domain" description="Response regulatory" evidence="8">
    <location>
        <begin position="4"/>
        <end position="119"/>
    </location>
</feature>
<dbReference type="RefSeq" id="WP_163066920.1">
    <property type="nucleotide sequence ID" value="NZ_CP048649.1"/>
</dbReference>
<dbReference type="GO" id="GO:0005829">
    <property type="term" value="C:cytosol"/>
    <property type="evidence" value="ECO:0007669"/>
    <property type="project" value="TreeGrafter"/>
</dbReference>
<dbReference type="InterPro" id="IPR039420">
    <property type="entry name" value="WalR-like"/>
</dbReference>
<accession>A0A858BXQ0</accession>
<feature type="modified residue" description="4-aspartylphosphate" evidence="6">
    <location>
        <position position="54"/>
    </location>
</feature>
<sequence>MRNKILLLEDDISLVDGLKYALTRNGFDVELVRTVQEAESHLSNISAYDLLLLDVTLPDGTGFEVCEKVRKQDQQIPIIFLTASDEEVHIIRGLDSGGDDYITKPFKLGELCSRIRALLRRTGAVKQNKNSVIACGDIAIDLLASRVVLRGRTLDLTSAEYRLICLLVNNVQRVITRSSILNELWDSTGDFVDDNTLSVYVRRLREKIEVDPSHPEHLITVRGFGYQWNEVSL</sequence>
<name>A0A858BXQ0_9FIRM</name>
<keyword evidence="6" id="KW-0597">Phosphoprotein</keyword>
<dbReference type="GO" id="GO:0000976">
    <property type="term" value="F:transcription cis-regulatory region binding"/>
    <property type="evidence" value="ECO:0007669"/>
    <property type="project" value="TreeGrafter"/>
</dbReference>
<feature type="domain" description="OmpR/PhoB-type" evidence="9">
    <location>
        <begin position="130"/>
        <end position="230"/>
    </location>
</feature>
<dbReference type="InterPro" id="IPR001867">
    <property type="entry name" value="OmpR/PhoB-type_DNA-bd"/>
</dbReference>
<comment type="function">
    <text evidence="5">May play the central regulatory role in sporulation. It may be an element of the effector pathway responsible for the activation of sporulation genes in response to nutritional stress. Spo0A may act in concert with spo0H (a sigma factor) to control the expression of some genes that are critical to the sporulation process.</text>
</comment>
<dbReference type="GO" id="GO:0006355">
    <property type="term" value="P:regulation of DNA-templated transcription"/>
    <property type="evidence" value="ECO:0007669"/>
    <property type="project" value="InterPro"/>
</dbReference>
<dbReference type="EMBL" id="CP048649">
    <property type="protein sequence ID" value="QIB69680.1"/>
    <property type="molecule type" value="Genomic_DNA"/>
</dbReference>
<dbReference type="SUPFAM" id="SSF52172">
    <property type="entry name" value="CheY-like"/>
    <property type="match status" value="1"/>
</dbReference>
<dbReference type="CDD" id="cd00383">
    <property type="entry name" value="trans_reg_C"/>
    <property type="match status" value="1"/>
</dbReference>
<dbReference type="PROSITE" id="PS51755">
    <property type="entry name" value="OMPR_PHOB"/>
    <property type="match status" value="1"/>
</dbReference>
<proteinExistence type="predicted"/>
<evidence type="ECO:0000313" key="11">
    <source>
        <dbReference type="Proteomes" id="UP000466848"/>
    </source>
</evidence>
<dbReference type="InterPro" id="IPR016032">
    <property type="entry name" value="Sig_transdc_resp-reg_C-effctor"/>
</dbReference>
<evidence type="ECO:0000259" key="8">
    <source>
        <dbReference type="PROSITE" id="PS50110"/>
    </source>
</evidence>
<dbReference type="Pfam" id="PF00486">
    <property type="entry name" value="Trans_reg_C"/>
    <property type="match status" value="1"/>
</dbReference>
<dbReference type="AlphaFoldDB" id="A0A858BXQ0"/>
<protein>
    <recommendedName>
        <fullName evidence="1">Stage 0 sporulation protein A homolog</fullName>
    </recommendedName>
</protein>
<evidence type="ECO:0000259" key="9">
    <source>
        <dbReference type="PROSITE" id="PS51755"/>
    </source>
</evidence>
<evidence type="ECO:0000256" key="7">
    <source>
        <dbReference type="PROSITE-ProRule" id="PRU01091"/>
    </source>
</evidence>
<dbReference type="GO" id="GO:0000156">
    <property type="term" value="F:phosphorelay response regulator activity"/>
    <property type="evidence" value="ECO:0007669"/>
    <property type="project" value="TreeGrafter"/>
</dbReference>
<evidence type="ECO:0000256" key="3">
    <source>
        <dbReference type="ARBA" id="ARBA00023125"/>
    </source>
</evidence>
<dbReference type="InterPro" id="IPR036388">
    <property type="entry name" value="WH-like_DNA-bd_sf"/>
</dbReference>
<dbReference type="SMART" id="SM00862">
    <property type="entry name" value="Trans_reg_C"/>
    <property type="match status" value="1"/>
</dbReference>
<dbReference type="KEGG" id="abut:Ami103574_10260"/>